<name>A0ABR2UQW8_9PEZI</name>
<keyword evidence="3" id="KW-1185">Reference proteome</keyword>
<feature type="compositionally biased region" description="Pro residues" evidence="1">
    <location>
        <begin position="41"/>
        <end position="50"/>
    </location>
</feature>
<feature type="compositionally biased region" description="Polar residues" evidence="1">
    <location>
        <begin position="21"/>
        <end position="35"/>
    </location>
</feature>
<reference evidence="2 3" key="1">
    <citation type="journal article" date="2024" name="J. Plant Pathol.">
        <title>Sequence and assembly of the genome of Seiridium unicorne, isolate CBS 538.82, causal agent of cypress canker disease.</title>
        <authorList>
            <person name="Scali E."/>
            <person name="Rocca G.D."/>
            <person name="Danti R."/>
            <person name="Garbelotto M."/>
            <person name="Barberini S."/>
            <person name="Baroncelli R."/>
            <person name="Emiliani G."/>
        </authorList>
    </citation>
    <scope>NUCLEOTIDE SEQUENCE [LARGE SCALE GENOMIC DNA]</scope>
    <source>
        <strain evidence="2 3">BM-138-508</strain>
    </source>
</reference>
<comment type="caution">
    <text evidence="2">The sequence shown here is derived from an EMBL/GenBank/DDBJ whole genome shotgun (WGS) entry which is preliminary data.</text>
</comment>
<sequence length="229" mass="24980">MSDNISVVARVVPERKHTRSRPPSLNQKNFSSTQADGPANEPTPPTPRASPCPSVASIEHDLRDLVMNEDAVPVAKYPPSLDTDSTMSAGGYTITNQDLKHRAEFIKLIDWQLKDHSAAQRQSLTELALHALDYGNSAHGYHRDLAGWCKDGDIFIRDDPRVQLTGSMLMPQRARSRATDQTGSSWSMLSDACPSSLSDDTAGDVSGTGAAFFDVPRPFLDEDMDLLGV</sequence>
<accession>A0ABR2UQW8</accession>
<proteinExistence type="predicted"/>
<dbReference type="Proteomes" id="UP001408356">
    <property type="component" value="Unassembled WGS sequence"/>
</dbReference>
<evidence type="ECO:0000313" key="3">
    <source>
        <dbReference type="Proteomes" id="UP001408356"/>
    </source>
</evidence>
<organism evidence="2 3">
    <name type="scientific">Seiridium unicorne</name>
    <dbReference type="NCBI Taxonomy" id="138068"/>
    <lineage>
        <taxon>Eukaryota</taxon>
        <taxon>Fungi</taxon>
        <taxon>Dikarya</taxon>
        <taxon>Ascomycota</taxon>
        <taxon>Pezizomycotina</taxon>
        <taxon>Sordariomycetes</taxon>
        <taxon>Xylariomycetidae</taxon>
        <taxon>Amphisphaeriales</taxon>
        <taxon>Sporocadaceae</taxon>
        <taxon>Seiridium</taxon>
    </lineage>
</organism>
<protein>
    <submittedName>
        <fullName evidence="2">Uncharacterized protein</fullName>
    </submittedName>
</protein>
<feature type="region of interest" description="Disordered" evidence="1">
    <location>
        <begin position="1"/>
        <end position="54"/>
    </location>
</feature>
<evidence type="ECO:0000256" key="1">
    <source>
        <dbReference type="SAM" id="MobiDB-lite"/>
    </source>
</evidence>
<gene>
    <name evidence="2" type="ORF">SUNI508_09065</name>
</gene>
<evidence type="ECO:0000313" key="2">
    <source>
        <dbReference type="EMBL" id="KAK9417047.1"/>
    </source>
</evidence>
<dbReference type="EMBL" id="JARVKF010000401">
    <property type="protein sequence ID" value="KAK9417047.1"/>
    <property type="molecule type" value="Genomic_DNA"/>
</dbReference>